<dbReference type="InterPro" id="IPR020556">
    <property type="entry name" value="Amidase_CS"/>
</dbReference>
<dbReference type="GO" id="GO:0004040">
    <property type="term" value="F:amidase activity"/>
    <property type="evidence" value="ECO:0007669"/>
    <property type="project" value="TreeGrafter"/>
</dbReference>
<keyword evidence="4" id="KW-1133">Transmembrane helix</keyword>
<dbReference type="SUPFAM" id="SSF75304">
    <property type="entry name" value="Amidase signature (AS) enzymes"/>
    <property type="match status" value="1"/>
</dbReference>
<dbReference type="InterPro" id="IPR036928">
    <property type="entry name" value="AS_sf"/>
</dbReference>
<dbReference type="WBParaSite" id="SCUD_0001768001-mRNA-1">
    <property type="protein sequence ID" value="SCUD_0001768001-mRNA-1"/>
    <property type="gene ID" value="SCUD_0001768001"/>
</dbReference>
<keyword evidence="4" id="KW-0472">Membrane</keyword>
<dbReference type="GO" id="GO:0017064">
    <property type="term" value="F:fatty acid amide hydrolase activity"/>
    <property type="evidence" value="ECO:0007669"/>
    <property type="project" value="TreeGrafter"/>
</dbReference>
<evidence type="ECO:0000256" key="4">
    <source>
        <dbReference type="SAM" id="Phobius"/>
    </source>
</evidence>
<comment type="similarity">
    <text evidence="1">Belongs to the amidase family.</text>
</comment>
<keyword evidence="4" id="KW-0812">Transmembrane</keyword>
<evidence type="ECO:0000259" key="5">
    <source>
        <dbReference type="Pfam" id="PF01425"/>
    </source>
</evidence>
<sequence length="608" mass="68048">MEQGLRFCWYLLPTLLAWIVKYAIRLILLPIFIVFILGYVVKYFKKKSKLRIKLLRKRQSITQGMDHLKEHLSSTKSSSNIDLLSVTDLNLDTIQERLVEGKFTSVELLHAYQIKALQLYDSGNSGICEFLDEAEQLAVDVAKFNRLPKSKQTLVGIPISLKELCSTKGYDVTFGLIERCNKPSHEDCCILEVLRHEGAIPFVLTATSQTALSLSGINPVFGDMSNPHSSEHETGGSSSGEGVLLSLRGSPVGIGTDLAGSIRIPSVFCGLVGLKPTTNRISNKGVGVIGHKKSVLLRVSVGPMGRRVDDLAKLMRTLLTTKMFQMDPYVPPLLFNDMIYAGTDKPKLTIGYYATLEDPLIITSVPSVRRIVNESVDILRQRGHILLPFHPPDIKWAYELSMKAISVDTKYNLQEALFAEPLNEHTKFLHLLISLPHWLKVMIDKLLNIIFGRPAAVTSLLDGPRGEAKTLNLISDIELYRHEFQRAMEEACNLDAIICPVFPFPAFPKSAKSMFVTPAIAYTVLFNLLDYPAGTVPMGYVSKEDVQNSKVMAEEYKKVGNRFLSEVFKYQETSEGLPVGVQIIGKPWQEERVLYVMKELETSRTQNN</sequence>
<dbReference type="Proteomes" id="UP000279833">
    <property type="component" value="Unassembled WGS sequence"/>
</dbReference>
<dbReference type="InterPro" id="IPR052096">
    <property type="entry name" value="Endocannabinoid_amidase"/>
</dbReference>
<dbReference type="InterPro" id="IPR023631">
    <property type="entry name" value="Amidase_dom"/>
</dbReference>
<feature type="domain" description="Amidase" evidence="5">
    <location>
        <begin position="107"/>
        <end position="594"/>
    </location>
</feature>
<evidence type="ECO:0000313" key="6">
    <source>
        <dbReference type="EMBL" id="VDP64013.1"/>
    </source>
</evidence>
<dbReference type="AlphaFoldDB" id="A0A183KRJ1"/>
<evidence type="ECO:0000256" key="3">
    <source>
        <dbReference type="PIRSR" id="PIRSR001221-1"/>
    </source>
</evidence>
<dbReference type="PANTHER" id="PTHR45847:SF6">
    <property type="entry name" value="FATTY ACID AMIDE HYDROLASE"/>
    <property type="match status" value="1"/>
</dbReference>
<reference evidence="8" key="1">
    <citation type="submission" date="2016-06" db="UniProtKB">
        <authorList>
            <consortium name="WormBaseParasite"/>
        </authorList>
    </citation>
    <scope>IDENTIFICATION</scope>
</reference>
<organism evidence="8">
    <name type="scientific">Schistosoma curassoni</name>
    <dbReference type="NCBI Taxonomy" id="6186"/>
    <lineage>
        <taxon>Eukaryota</taxon>
        <taxon>Metazoa</taxon>
        <taxon>Spiralia</taxon>
        <taxon>Lophotrochozoa</taxon>
        <taxon>Platyhelminthes</taxon>
        <taxon>Trematoda</taxon>
        <taxon>Digenea</taxon>
        <taxon>Strigeidida</taxon>
        <taxon>Schistosomatoidea</taxon>
        <taxon>Schistosomatidae</taxon>
        <taxon>Schistosoma</taxon>
    </lineage>
</organism>
<dbReference type="PANTHER" id="PTHR45847">
    <property type="entry name" value="FATTY ACID AMIDE HYDROLASE"/>
    <property type="match status" value="1"/>
</dbReference>
<dbReference type="PROSITE" id="PS00571">
    <property type="entry name" value="AMIDASES"/>
    <property type="match status" value="1"/>
</dbReference>
<feature type="active site" description="Charge relay system" evidence="3">
    <location>
        <position position="162"/>
    </location>
</feature>
<proteinExistence type="inferred from homology"/>
<evidence type="ECO:0000256" key="1">
    <source>
        <dbReference type="ARBA" id="ARBA00009199"/>
    </source>
</evidence>
<dbReference type="EMBL" id="UZAK01040072">
    <property type="protein sequence ID" value="VDP64013.1"/>
    <property type="molecule type" value="Genomic_DNA"/>
</dbReference>
<dbReference type="Pfam" id="PF01425">
    <property type="entry name" value="Amidase"/>
    <property type="match status" value="1"/>
</dbReference>
<gene>
    <name evidence="6" type="ORF">SCUD_LOCUS17677</name>
</gene>
<name>A0A183KRJ1_9TREM</name>
<feature type="active site" description="Charge relay system" evidence="3">
    <location>
        <position position="237"/>
    </location>
</feature>
<feature type="active site" description="Acyl-ester intermediate" evidence="3">
    <location>
        <position position="261"/>
    </location>
</feature>
<keyword evidence="7" id="KW-1185">Reference proteome</keyword>
<evidence type="ECO:0000313" key="7">
    <source>
        <dbReference type="Proteomes" id="UP000279833"/>
    </source>
</evidence>
<keyword evidence="2" id="KW-0378">Hydrolase</keyword>
<dbReference type="STRING" id="6186.A0A183KRJ1"/>
<dbReference type="GO" id="GO:0009062">
    <property type="term" value="P:fatty acid catabolic process"/>
    <property type="evidence" value="ECO:0007669"/>
    <property type="project" value="TreeGrafter"/>
</dbReference>
<evidence type="ECO:0000313" key="8">
    <source>
        <dbReference type="WBParaSite" id="SCUD_0001768001-mRNA-1"/>
    </source>
</evidence>
<accession>A0A183KRJ1</accession>
<evidence type="ECO:0000256" key="2">
    <source>
        <dbReference type="ARBA" id="ARBA00022801"/>
    </source>
</evidence>
<dbReference type="PIRSF" id="PIRSF001221">
    <property type="entry name" value="Amidase_fungi"/>
    <property type="match status" value="1"/>
</dbReference>
<feature type="transmembrane region" description="Helical" evidence="4">
    <location>
        <begin position="22"/>
        <end position="41"/>
    </location>
</feature>
<reference evidence="6 7" key="2">
    <citation type="submission" date="2018-11" db="EMBL/GenBank/DDBJ databases">
        <authorList>
            <consortium name="Pathogen Informatics"/>
        </authorList>
    </citation>
    <scope>NUCLEOTIDE SEQUENCE [LARGE SCALE GENOMIC DNA]</scope>
    <source>
        <strain evidence="6">Dakar</strain>
        <strain evidence="7">Dakar, Senegal</strain>
    </source>
</reference>
<protein>
    <submittedName>
        <fullName evidence="8">Amidase domain-containing protein</fullName>
    </submittedName>
</protein>
<dbReference type="Gene3D" id="3.90.1300.10">
    <property type="entry name" value="Amidase signature (AS) domain"/>
    <property type="match status" value="1"/>
</dbReference>